<comment type="caution">
    <text evidence="1">The sequence shown here is derived from an EMBL/GenBank/DDBJ whole genome shotgun (WGS) entry which is preliminary data.</text>
</comment>
<sequence length="235" mass="25443">MTSRLYSQADGEEPRGIEARFLEHIEREGLREFGVVPSLTNDRQRLKELHGGSPGFPGWLPTAEGGAAGFWVDWRDDSGRTRATGGALLYSTAPADLCEFVNDAHGMDAAGHEIRLEGDAAREAARIRGPVVFSGNLAVFDPADRGKDGSGLSKWLLPITPLMNKALANGLWGEPAAYVTILRDVQVDHLQPHYRLPTLAAGVRWQVPGQQDPVLGHLGVQSPDHLRQALTAALC</sequence>
<keyword evidence="2" id="KW-1185">Reference proteome</keyword>
<evidence type="ECO:0000313" key="2">
    <source>
        <dbReference type="Proteomes" id="UP000198615"/>
    </source>
</evidence>
<dbReference type="OrthoDB" id="8068570at2"/>
<dbReference type="AlphaFoldDB" id="A0A8G2EWI9"/>
<gene>
    <name evidence="1" type="ORF">SAMN05660686_02494</name>
</gene>
<protein>
    <submittedName>
        <fullName evidence="1">Uncharacterized protein</fullName>
    </submittedName>
</protein>
<proteinExistence type="predicted"/>
<name>A0A8G2EWI9_9PROT</name>
<reference evidence="1 2" key="1">
    <citation type="submission" date="2016-10" db="EMBL/GenBank/DDBJ databases">
        <authorList>
            <person name="Varghese N."/>
            <person name="Submissions S."/>
        </authorList>
    </citation>
    <scope>NUCLEOTIDE SEQUENCE [LARGE SCALE GENOMIC DNA]</scope>
    <source>
        <strain evidence="1 2">DSM 18839</strain>
    </source>
</reference>
<dbReference type="RefSeq" id="WP_093150728.1">
    <property type="nucleotide sequence ID" value="NZ_FNBW01000007.1"/>
</dbReference>
<evidence type="ECO:0000313" key="1">
    <source>
        <dbReference type="EMBL" id="SDF84069.1"/>
    </source>
</evidence>
<accession>A0A8G2EWI9</accession>
<dbReference type="Proteomes" id="UP000198615">
    <property type="component" value="Unassembled WGS sequence"/>
</dbReference>
<organism evidence="1 2">
    <name type="scientific">Thalassobaculum litoreum DSM 18839</name>
    <dbReference type="NCBI Taxonomy" id="1123362"/>
    <lineage>
        <taxon>Bacteria</taxon>
        <taxon>Pseudomonadati</taxon>
        <taxon>Pseudomonadota</taxon>
        <taxon>Alphaproteobacteria</taxon>
        <taxon>Rhodospirillales</taxon>
        <taxon>Thalassobaculaceae</taxon>
        <taxon>Thalassobaculum</taxon>
    </lineage>
</organism>
<dbReference type="EMBL" id="FNBW01000007">
    <property type="protein sequence ID" value="SDF84069.1"/>
    <property type="molecule type" value="Genomic_DNA"/>
</dbReference>